<dbReference type="Pfam" id="PF13649">
    <property type="entry name" value="Methyltransf_25"/>
    <property type="match status" value="1"/>
</dbReference>
<dbReference type="Proteomes" id="UP000652013">
    <property type="component" value="Unassembled WGS sequence"/>
</dbReference>
<gene>
    <name evidence="3" type="ORF">Sya03_45910</name>
</gene>
<feature type="domain" description="Methyltransferase" evidence="2">
    <location>
        <begin position="51"/>
        <end position="141"/>
    </location>
</feature>
<dbReference type="PANTHER" id="PTHR43861">
    <property type="entry name" value="TRANS-ACONITATE 2-METHYLTRANSFERASE-RELATED"/>
    <property type="match status" value="1"/>
</dbReference>
<dbReference type="AlphaFoldDB" id="A0A8J3YBW0"/>
<reference evidence="3" key="1">
    <citation type="submission" date="2021-01" db="EMBL/GenBank/DDBJ databases">
        <title>Whole genome shotgun sequence of Spirilliplanes yamanashiensis NBRC 15828.</title>
        <authorList>
            <person name="Komaki H."/>
            <person name="Tamura T."/>
        </authorList>
    </citation>
    <scope>NUCLEOTIDE SEQUENCE</scope>
    <source>
        <strain evidence="3">NBRC 15828</strain>
    </source>
</reference>
<dbReference type="InterPro" id="IPR041698">
    <property type="entry name" value="Methyltransf_25"/>
</dbReference>
<organism evidence="3 4">
    <name type="scientific">Spirilliplanes yamanashiensis</name>
    <dbReference type="NCBI Taxonomy" id="42233"/>
    <lineage>
        <taxon>Bacteria</taxon>
        <taxon>Bacillati</taxon>
        <taxon>Actinomycetota</taxon>
        <taxon>Actinomycetes</taxon>
        <taxon>Micromonosporales</taxon>
        <taxon>Micromonosporaceae</taxon>
        <taxon>Spirilliplanes</taxon>
    </lineage>
</organism>
<dbReference type="Gene3D" id="3.40.50.150">
    <property type="entry name" value="Vaccinia Virus protein VP39"/>
    <property type="match status" value="1"/>
</dbReference>
<keyword evidence="4" id="KW-1185">Reference proteome</keyword>
<dbReference type="EMBL" id="BOOY01000032">
    <property type="protein sequence ID" value="GIJ05239.1"/>
    <property type="molecule type" value="Genomic_DNA"/>
</dbReference>
<name>A0A8J3YBW0_9ACTN</name>
<dbReference type="GO" id="GO:0008168">
    <property type="term" value="F:methyltransferase activity"/>
    <property type="evidence" value="ECO:0007669"/>
    <property type="project" value="UniProtKB-KW"/>
</dbReference>
<dbReference type="SUPFAM" id="SSF53335">
    <property type="entry name" value="S-adenosyl-L-methionine-dependent methyltransferases"/>
    <property type="match status" value="1"/>
</dbReference>
<keyword evidence="3" id="KW-0489">Methyltransferase</keyword>
<dbReference type="InterPro" id="IPR029063">
    <property type="entry name" value="SAM-dependent_MTases_sf"/>
</dbReference>
<evidence type="ECO:0000313" key="4">
    <source>
        <dbReference type="Proteomes" id="UP000652013"/>
    </source>
</evidence>
<dbReference type="GO" id="GO:0032259">
    <property type="term" value="P:methylation"/>
    <property type="evidence" value="ECO:0007669"/>
    <property type="project" value="UniProtKB-KW"/>
</dbReference>
<accession>A0A8J3YBW0</accession>
<comment type="caution">
    <text evidence="3">The sequence shown here is derived from an EMBL/GenBank/DDBJ whole genome shotgun (WGS) entry which is preliminary data.</text>
</comment>
<protein>
    <submittedName>
        <fullName evidence="3">Methyltransferase</fullName>
    </submittedName>
</protein>
<keyword evidence="1" id="KW-0808">Transferase</keyword>
<dbReference type="CDD" id="cd02440">
    <property type="entry name" value="AdoMet_MTases"/>
    <property type="match status" value="1"/>
</dbReference>
<proteinExistence type="predicted"/>
<dbReference type="RefSeq" id="WP_203940447.1">
    <property type="nucleotide sequence ID" value="NZ_BAAAGJ010000011.1"/>
</dbReference>
<evidence type="ECO:0000259" key="2">
    <source>
        <dbReference type="Pfam" id="PF13649"/>
    </source>
</evidence>
<evidence type="ECO:0000313" key="3">
    <source>
        <dbReference type="EMBL" id="GIJ05239.1"/>
    </source>
</evidence>
<evidence type="ECO:0000256" key="1">
    <source>
        <dbReference type="ARBA" id="ARBA00022679"/>
    </source>
</evidence>
<sequence>MTTDGFAARQAAQAAAFDAIGARYDDVFPHKDGQRDLTDRLLAELKPGAAVLDLGCGTGLPTARRLADAGCAVTAADISPVMVDLARANVPEATVVVHDAVDVSALGVFDAIVAYFSLLMLPRAEIAGTLAELRAALHPDGLLALGMVEADMDDVEVPFLGRPVRVSGFPRDELRRVVTGAGFAVLAEDVRSYAPAHPAAPPEVQLFVLARRV</sequence>